<gene>
    <name evidence="3" type="ORF">E5S67_01102</name>
</gene>
<organism evidence="3 4">
    <name type="scientific">Microcoleus asticus IPMA8</name>
    <dbReference type="NCBI Taxonomy" id="2563858"/>
    <lineage>
        <taxon>Bacteria</taxon>
        <taxon>Bacillati</taxon>
        <taxon>Cyanobacteriota</taxon>
        <taxon>Cyanophyceae</taxon>
        <taxon>Oscillatoriophycideae</taxon>
        <taxon>Oscillatoriales</taxon>
        <taxon>Microcoleaceae</taxon>
        <taxon>Microcoleus</taxon>
        <taxon>Microcoleus asticus</taxon>
    </lineage>
</organism>
<dbReference type="SUPFAM" id="SSF52540">
    <property type="entry name" value="P-loop containing nucleoside triphosphate hydrolases"/>
    <property type="match status" value="1"/>
</dbReference>
<feature type="domain" description="NB-ARC" evidence="1">
    <location>
        <begin position="119"/>
        <end position="215"/>
    </location>
</feature>
<evidence type="ECO:0000313" key="3">
    <source>
        <dbReference type="EMBL" id="NQE33383.1"/>
    </source>
</evidence>
<dbReference type="Proteomes" id="UP000702425">
    <property type="component" value="Unassembled WGS sequence"/>
</dbReference>
<evidence type="ECO:0000259" key="2">
    <source>
        <dbReference type="Pfam" id="PF26355"/>
    </source>
</evidence>
<evidence type="ECO:0000259" key="1">
    <source>
        <dbReference type="Pfam" id="PF00931"/>
    </source>
</evidence>
<keyword evidence="4" id="KW-1185">Reference proteome</keyword>
<feature type="domain" description="vWA-MoxR associated protein N-terminal HTH" evidence="2">
    <location>
        <begin position="1"/>
        <end position="85"/>
    </location>
</feature>
<dbReference type="Pfam" id="PF00931">
    <property type="entry name" value="NB-ARC"/>
    <property type="match status" value="1"/>
</dbReference>
<accession>A0ABX2CTC6</accession>
<dbReference type="PANTHER" id="PTHR47691:SF3">
    <property type="entry name" value="HTH-TYPE TRANSCRIPTIONAL REGULATOR RV0890C-RELATED"/>
    <property type="match status" value="1"/>
</dbReference>
<protein>
    <recommendedName>
        <fullName evidence="5">NB-ARC domain-containing protein</fullName>
    </recommendedName>
</protein>
<dbReference type="InterPro" id="IPR058651">
    <property type="entry name" value="HTH_VMAP-M9"/>
</dbReference>
<dbReference type="Pfam" id="PF26355">
    <property type="entry name" value="HTH_VMAP-M9"/>
    <property type="match status" value="1"/>
</dbReference>
<comment type="caution">
    <text evidence="3">The sequence shown here is derived from an EMBL/GenBank/DDBJ whole genome shotgun (WGS) entry which is preliminary data.</text>
</comment>
<reference evidence="3 4" key="1">
    <citation type="journal article" date="2020" name="Sci. Rep.">
        <title>A novel cyanobacterial geosmin producer, revising GeoA distribution and dispersion patterns in Bacteria.</title>
        <authorList>
            <person name="Churro C."/>
            <person name="Semedo-Aguiar A.P."/>
            <person name="Silva A.D."/>
            <person name="Pereira-Leal J.B."/>
            <person name="Leite R.B."/>
        </authorList>
    </citation>
    <scope>NUCLEOTIDE SEQUENCE [LARGE SCALE GENOMIC DNA]</scope>
    <source>
        <strain evidence="3 4">IPMA8</strain>
    </source>
</reference>
<dbReference type="Gene3D" id="3.40.50.300">
    <property type="entry name" value="P-loop containing nucleotide triphosphate hydrolases"/>
    <property type="match status" value="1"/>
</dbReference>
<dbReference type="PANTHER" id="PTHR47691">
    <property type="entry name" value="REGULATOR-RELATED"/>
    <property type="match status" value="1"/>
</dbReference>
<dbReference type="RefSeq" id="WP_172186063.1">
    <property type="nucleotide sequence ID" value="NZ_CAWPPK010000046.1"/>
</dbReference>
<evidence type="ECO:0000313" key="4">
    <source>
        <dbReference type="Proteomes" id="UP000702425"/>
    </source>
</evidence>
<name>A0ABX2CTC6_9CYAN</name>
<dbReference type="InterPro" id="IPR027417">
    <property type="entry name" value="P-loop_NTPase"/>
</dbReference>
<dbReference type="PRINTS" id="PR00364">
    <property type="entry name" value="DISEASERSIST"/>
</dbReference>
<sequence>MKGQEAIALVDSLLQSANKKQKLNDIQSLVFLETWEGHSYQEIADRLLYEHDYIKKVGSHLWRNLSQIIGEKISKQNLQAVLRRYQHCSAGILHASEADNCIQDWGEAIDVSQFYNRQQELETLETWIRGNSTRLIGIFGLGGIGKTSLSVKLAQQLQSQFEFAIWRSLQQAPQLDVILSNILPILTGSEATRNNSIPALMEQLRQKRCLLVFDNLESILQGGNRSGQYQQGYEDYRQLLARVADEPHQSCLILTGREKPGGFAVRSGENLPVRSLKLFGVSPPVCQQILAAKGLKATLLQCQDIVNYFGGNPLALKLAATTIKTLFGGDIHAFLVHGNTVFSDLWDLLDRQFDRLSPLQQKIMYWIAINQEGATPAKLKAEILPKVSGRQLMEALEGLAERSLIEDRRSLNDTASTSLTLQPAIVEYVRERLLLTAE</sequence>
<dbReference type="EMBL" id="SRRZ01000014">
    <property type="protein sequence ID" value="NQE33383.1"/>
    <property type="molecule type" value="Genomic_DNA"/>
</dbReference>
<proteinExistence type="predicted"/>
<dbReference type="InterPro" id="IPR002182">
    <property type="entry name" value="NB-ARC"/>
</dbReference>
<evidence type="ECO:0008006" key="5">
    <source>
        <dbReference type="Google" id="ProtNLM"/>
    </source>
</evidence>